<feature type="region of interest" description="Disordered" evidence="2">
    <location>
        <begin position="101"/>
        <end position="124"/>
    </location>
</feature>
<evidence type="ECO:0000256" key="1">
    <source>
        <dbReference type="PROSITE-ProRule" id="PRU00047"/>
    </source>
</evidence>
<evidence type="ECO:0000256" key="2">
    <source>
        <dbReference type="SAM" id="MobiDB-lite"/>
    </source>
</evidence>
<dbReference type="PANTHER" id="PTHR33710">
    <property type="entry name" value="BNAC02G09200D PROTEIN"/>
    <property type="match status" value="1"/>
</dbReference>
<keyword evidence="5" id="KW-1185">Reference proteome</keyword>
<dbReference type="GO" id="GO:0003676">
    <property type="term" value="F:nucleic acid binding"/>
    <property type="evidence" value="ECO:0007669"/>
    <property type="project" value="InterPro"/>
</dbReference>
<proteinExistence type="predicted"/>
<sequence length="946" mass="103490">MPKKKKKLSRQIPVRPTSKFDRVLASSSSSGHRVFSTTSKSPPSDMSNSGQCSSAPPVESKGVLPPTPGALSGTLESGSALNPPSFLIPVEAMCPLTSLPSSSEISTSAVTPVSESSSAGHNKIPPSCSPADGEMLPIKKPAASSFVQSYADVAKSSPEDRLWASKFKASLRNLKQMDPPTFMEDGTPVVVGPPSVLLKTAAMWKGHLVAQFHGLCHPTRQWVVDIGFWHAGNCSCTVYPWTPEGPLELEELQTAPTWAVLRNVPPQLYSLEGISVIASGIGEPLHTEKSWLDPINIGTTKVKVIIKLDSVLPTTVVVRDTQGNSARVAVEYPRPPPKCLNCGRFGHLLSRCPKPLMKKLPFRKLTPSGSKDVTYPAAVLPSGIGSGTGEGSVGPSEAASSKGKRRRSRSKRRASSLPPRSMVPQQVDKGKKVMDSPSVVGKKWAVKVSDHKVASPSNGPGTSEKGFVDSPSSHLVQVPPDCIAGHKPKTSTSSITIMAEVNPKLVVENALFPIPPGWGVMSKKSQENAASVLAATFPGWRMENNYCCSELGRICSPLCDTPWLLMGDFNQIASTSEHFSINPSSFSLSGLDDFQSCLRDNDLADLPCRGVFFTWSNHQQENPIIRKLDRAVGNGAWFNTFRSAVAVFDPPGDSDHSPCIISLMNHPDHSKKSFKYFSFLASHQSFLSCLSAAWEEETLCGSMMFVLGEKLKKAKKACRLLNRQGFGNLQQRTKEALTRLEDIQSQLLSTPSDSLFRQEHVARKKWKFFAIALKSFYRQKSRIKWLKEGDANTRFFHMAVIAHHSKNLIKYLRGEDDSKVENVQQIKDMIITYYTHLLGTESDSVMPLSIEDIKSIHPFCCDDTLAARLSAIPTDEEISQCVFSMPKNKAPGPDGFPAEFYWDSWQVVKDSVISAVREFFLTGHLLKKFNTTAITLIPKETGADRL</sequence>
<dbReference type="EMBL" id="JAEFBJ010000007">
    <property type="protein sequence ID" value="KAG7588741.1"/>
    <property type="molecule type" value="Genomic_DNA"/>
</dbReference>
<dbReference type="PROSITE" id="PS50158">
    <property type="entry name" value="ZF_CCHC"/>
    <property type="match status" value="1"/>
</dbReference>
<reference evidence="4 5" key="1">
    <citation type="submission" date="2020-12" db="EMBL/GenBank/DDBJ databases">
        <title>Concerted genomic and epigenomic changes stabilize Arabidopsis allopolyploids.</title>
        <authorList>
            <person name="Chen Z."/>
        </authorList>
    </citation>
    <scope>NUCLEOTIDE SEQUENCE [LARGE SCALE GENOMIC DNA]</scope>
    <source>
        <strain evidence="4">As9502</strain>
        <tissue evidence="4">Leaf</tissue>
    </source>
</reference>
<dbReference type="AlphaFoldDB" id="A0A8T2BZC6"/>
<keyword evidence="1" id="KW-0863">Zinc-finger</keyword>
<comment type="caution">
    <text evidence="4">The sequence shown here is derived from an EMBL/GenBank/DDBJ whole genome shotgun (WGS) entry which is preliminary data.</text>
</comment>
<feature type="compositionally biased region" description="Polar residues" evidence="2">
    <location>
        <begin position="109"/>
        <end position="120"/>
    </location>
</feature>
<dbReference type="Proteomes" id="UP000694251">
    <property type="component" value="Chromosome 7"/>
</dbReference>
<protein>
    <submittedName>
        <fullName evidence="4">Zinc finger CCHC-type superfamily</fullName>
    </submittedName>
</protein>
<keyword evidence="1" id="KW-0479">Metal-binding</keyword>
<feature type="region of interest" description="Disordered" evidence="2">
    <location>
        <begin position="1"/>
        <end position="77"/>
    </location>
</feature>
<dbReference type="OrthoDB" id="1113332at2759"/>
<feature type="region of interest" description="Disordered" evidence="2">
    <location>
        <begin position="384"/>
        <end position="471"/>
    </location>
</feature>
<dbReference type="PANTHER" id="PTHR33710:SF77">
    <property type="entry name" value="DNASE I-LIKE SUPERFAMILY PROTEIN"/>
    <property type="match status" value="1"/>
</dbReference>
<dbReference type="InterPro" id="IPR001878">
    <property type="entry name" value="Znf_CCHC"/>
</dbReference>
<dbReference type="GO" id="GO:0008270">
    <property type="term" value="F:zinc ion binding"/>
    <property type="evidence" value="ECO:0007669"/>
    <property type="project" value="UniProtKB-KW"/>
</dbReference>
<evidence type="ECO:0000313" key="5">
    <source>
        <dbReference type="Proteomes" id="UP000694251"/>
    </source>
</evidence>
<feature type="compositionally biased region" description="Basic residues" evidence="2">
    <location>
        <begin position="402"/>
        <end position="414"/>
    </location>
</feature>
<keyword evidence="1" id="KW-0862">Zinc</keyword>
<gene>
    <name evidence="4" type="ORF">ISN44_As07g010610</name>
</gene>
<accession>A0A8T2BZC6</accession>
<name>A0A8T2BZC6_ARASU</name>
<evidence type="ECO:0000313" key="4">
    <source>
        <dbReference type="EMBL" id="KAG7588741.1"/>
    </source>
</evidence>
<evidence type="ECO:0000259" key="3">
    <source>
        <dbReference type="PROSITE" id="PS50158"/>
    </source>
</evidence>
<feature type="compositionally biased region" description="Polar residues" evidence="2">
    <location>
        <begin position="25"/>
        <end position="54"/>
    </location>
</feature>
<feature type="domain" description="CCHC-type" evidence="3">
    <location>
        <begin position="338"/>
        <end position="354"/>
    </location>
</feature>
<organism evidence="4 5">
    <name type="scientific">Arabidopsis suecica</name>
    <name type="common">Swedish thale-cress</name>
    <name type="synonym">Cardaminopsis suecica</name>
    <dbReference type="NCBI Taxonomy" id="45249"/>
    <lineage>
        <taxon>Eukaryota</taxon>
        <taxon>Viridiplantae</taxon>
        <taxon>Streptophyta</taxon>
        <taxon>Embryophyta</taxon>
        <taxon>Tracheophyta</taxon>
        <taxon>Spermatophyta</taxon>
        <taxon>Magnoliopsida</taxon>
        <taxon>eudicotyledons</taxon>
        <taxon>Gunneridae</taxon>
        <taxon>Pentapetalae</taxon>
        <taxon>rosids</taxon>
        <taxon>malvids</taxon>
        <taxon>Brassicales</taxon>
        <taxon>Brassicaceae</taxon>
        <taxon>Camelineae</taxon>
        <taxon>Arabidopsis</taxon>
    </lineage>
</organism>